<evidence type="ECO:0000313" key="1">
    <source>
        <dbReference type="EMBL" id="MBX05514.1"/>
    </source>
</evidence>
<name>A0A2P2KIH7_RHIMU</name>
<proteinExistence type="predicted"/>
<reference evidence="1" key="1">
    <citation type="submission" date="2018-02" db="EMBL/GenBank/DDBJ databases">
        <title>Rhizophora mucronata_Transcriptome.</title>
        <authorList>
            <person name="Meera S.P."/>
            <person name="Sreeshan A."/>
            <person name="Augustine A."/>
        </authorList>
    </citation>
    <scope>NUCLEOTIDE SEQUENCE</scope>
    <source>
        <tissue evidence="1">Leaf</tissue>
    </source>
</reference>
<organism evidence="1">
    <name type="scientific">Rhizophora mucronata</name>
    <name type="common">Asiatic mangrove</name>
    <dbReference type="NCBI Taxonomy" id="61149"/>
    <lineage>
        <taxon>Eukaryota</taxon>
        <taxon>Viridiplantae</taxon>
        <taxon>Streptophyta</taxon>
        <taxon>Embryophyta</taxon>
        <taxon>Tracheophyta</taxon>
        <taxon>Spermatophyta</taxon>
        <taxon>Magnoliopsida</taxon>
        <taxon>eudicotyledons</taxon>
        <taxon>Gunneridae</taxon>
        <taxon>Pentapetalae</taxon>
        <taxon>rosids</taxon>
        <taxon>fabids</taxon>
        <taxon>Malpighiales</taxon>
        <taxon>Rhizophoraceae</taxon>
        <taxon>Rhizophora</taxon>
    </lineage>
</organism>
<protein>
    <submittedName>
        <fullName evidence="1">Uncharacterized protein</fullName>
    </submittedName>
</protein>
<accession>A0A2P2KIH7</accession>
<dbReference type="EMBL" id="GGEC01025030">
    <property type="protein sequence ID" value="MBX05514.1"/>
    <property type="molecule type" value="Transcribed_RNA"/>
</dbReference>
<dbReference type="AlphaFoldDB" id="A0A2P2KIH7"/>
<sequence>MKGEKKIQYKAKTKRTVTQLSDFCWIFGRWFLGILGI</sequence>